<feature type="non-terminal residue" evidence="1">
    <location>
        <position position="101"/>
    </location>
</feature>
<organism evidence="1 2">
    <name type="scientific">Scutellospora calospora</name>
    <dbReference type="NCBI Taxonomy" id="85575"/>
    <lineage>
        <taxon>Eukaryota</taxon>
        <taxon>Fungi</taxon>
        <taxon>Fungi incertae sedis</taxon>
        <taxon>Mucoromycota</taxon>
        <taxon>Glomeromycotina</taxon>
        <taxon>Glomeromycetes</taxon>
        <taxon>Diversisporales</taxon>
        <taxon>Gigasporaceae</taxon>
        <taxon>Scutellospora</taxon>
    </lineage>
</organism>
<sequence length="101" mass="11236">MPLKTNKTTSPGALSSSFALPSPSLQVEDGFRYRSSGSPTYNIQNLSLENTDFSEKYPPNPLQSPTNIQPYVGLYGRLSLAWITYPIIALFFIIFRLSVAM</sequence>
<keyword evidence="2" id="KW-1185">Reference proteome</keyword>
<protein>
    <submittedName>
        <fullName evidence="1">1956_t:CDS:1</fullName>
    </submittedName>
</protein>
<accession>A0ACA9MGM3</accession>
<comment type="caution">
    <text evidence="1">The sequence shown here is derived from an EMBL/GenBank/DDBJ whole genome shotgun (WGS) entry which is preliminary data.</text>
</comment>
<gene>
    <name evidence="1" type="ORF">SCALOS_LOCUS6479</name>
</gene>
<evidence type="ECO:0000313" key="1">
    <source>
        <dbReference type="EMBL" id="CAG8588301.1"/>
    </source>
</evidence>
<reference evidence="1" key="1">
    <citation type="submission" date="2021-06" db="EMBL/GenBank/DDBJ databases">
        <authorList>
            <person name="Kallberg Y."/>
            <person name="Tangrot J."/>
            <person name="Rosling A."/>
        </authorList>
    </citation>
    <scope>NUCLEOTIDE SEQUENCE</scope>
    <source>
        <strain evidence="1">AU212A</strain>
    </source>
</reference>
<evidence type="ECO:0000313" key="2">
    <source>
        <dbReference type="Proteomes" id="UP000789860"/>
    </source>
</evidence>
<dbReference type="Proteomes" id="UP000789860">
    <property type="component" value="Unassembled WGS sequence"/>
</dbReference>
<name>A0ACA9MGM3_9GLOM</name>
<dbReference type="EMBL" id="CAJVPM010012430">
    <property type="protein sequence ID" value="CAG8588301.1"/>
    <property type="molecule type" value="Genomic_DNA"/>
</dbReference>
<proteinExistence type="predicted"/>